<organism evidence="2 3">
    <name type="scientific">Pieris macdunnoughi</name>
    <dbReference type="NCBI Taxonomy" id="345717"/>
    <lineage>
        <taxon>Eukaryota</taxon>
        <taxon>Metazoa</taxon>
        <taxon>Ecdysozoa</taxon>
        <taxon>Arthropoda</taxon>
        <taxon>Hexapoda</taxon>
        <taxon>Insecta</taxon>
        <taxon>Pterygota</taxon>
        <taxon>Neoptera</taxon>
        <taxon>Endopterygota</taxon>
        <taxon>Lepidoptera</taxon>
        <taxon>Glossata</taxon>
        <taxon>Ditrysia</taxon>
        <taxon>Papilionoidea</taxon>
        <taxon>Pieridae</taxon>
        <taxon>Pierinae</taxon>
        <taxon>Pieris</taxon>
    </lineage>
</organism>
<evidence type="ECO:0000313" key="3">
    <source>
        <dbReference type="Proteomes" id="UP000663880"/>
    </source>
</evidence>
<reference evidence="2" key="1">
    <citation type="submission" date="2021-02" db="EMBL/GenBank/DDBJ databases">
        <authorList>
            <person name="Steward A R."/>
        </authorList>
    </citation>
    <scope>NUCLEOTIDE SEQUENCE</scope>
</reference>
<feature type="compositionally biased region" description="Pro residues" evidence="1">
    <location>
        <begin position="141"/>
        <end position="152"/>
    </location>
</feature>
<dbReference type="EMBL" id="CAJOBZ010000061">
    <property type="protein sequence ID" value="CAF4923985.1"/>
    <property type="molecule type" value="Genomic_DNA"/>
</dbReference>
<sequence length="285" mass="31854">MLKYFNENISLALQERYRDLHEYRKEVEDSPREAKIPKIAEEGESVGGEGAFETSAEPPFPRLLEAPKEEDNFVTSWLQNSFKMTAAEGNEASPGGSALDLRAAPLSLHIPAIQSEAQRFKMQDFWNRSRPSSPAQEEQPGPAPPTPQPPPTPDHKIMTEKLVSEIQQQQSPSADSTMSERSLVPFALVNLLSSLNNVDPQQSPTGEAPIGDRNSMLPFALVNFLNSLNIDQQARSGQAISERTLEECWSTLQRVSWHLFQCVSLSSNDIWFVTRINTTSFIKTK</sequence>
<feature type="region of interest" description="Disordered" evidence="1">
    <location>
        <begin position="127"/>
        <end position="156"/>
    </location>
</feature>
<dbReference type="OrthoDB" id="5305647at2759"/>
<feature type="region of interest" description="Disordered" evidence="1">
    <location>
        <begin position="24"/>
        <end position="59"/>
    </location>
</feature>
<dbReference type="Proteomes" id="UP000663880">
    <property type="component" value="Unassembled WGS sequence"/>
</dbReference>
<keyword evidence="3" id="KW-1185">Reference proteome</keyword>
<protein>
    <submittedName>
        <fullName evidence="2">Uncharacterized protein</fullName>
    </submittedName>
</protein>
<gene>
    <name evidence="2" type="ORF">PMACD_LOCUS13290</name>
</gene>
<dbReference type="AlphaFoldDB" id="A0A821WFK4"/>
<evidence type="ECO:0000313" key="2">
    <source>
        <dbReference type="EMBL" id="CAF4923985.1"/>
    </source>
</evidence>
<comment type="caution">
    <text evidence="2">The sequence shown here is derived from an EMBL/GenBank/DDBJ whole genome shotgun (WGS) entry which is preliminary data.</text>
</comment>
<feature type="compositionally biased region" description="Basic and acidic residues" evidence="1">
    <location>
        <begin position="24"/>
        <end position="41"/>
    </location>
</feature>
<name>A0A821WFK4_9NEOP</name>
<evidence type="ECO:0000256" key="1">
    <source>
        <dbReference type="SAM" id="MobiDB-lite"/>
    </source>
</evidence>
<accession>A0A821WFK4</accession>
<proteinExistence type="predicted"/>